<keyword evidence="1" id="KW-0175">Coiled coil</keyword>
<protein>
    <recommendedName>
        <fullName evidence="4">Excreted virulence factor EspC, type VII ESX diderm</fullName>
    </recommendedName>
</protein>
<reference evidence="2" key="1">
    <citation type="submission" date="2022-04" db="EMBL/GenBank/DDBJ databases">
        <title>Systematic whole-genome sequencing reveals an unexpected diversity among actinomycetoma pathogens and provides insights into their antibacterial susceptibilities.</title>
        <authorList>
            <person name="Watson A.K."/>
            <person name="Kepplinger B."/>
            <person name="Bakhiet S.M."/>
            <person name="Mhmoud N.A."/>
            <person name="Chapman J."/>
            <person name="Allenby N."/>
            <person name="Mickiewicz K."/>
            <person name="Goodfellow M."/>
            <person name="Fahal A.H."/>
            <person name="Errington J."/>
        </authorList>
    </citation>
    <scope>NUCLEOTIDE SEQUENCE</scope>
    <source>
        <strain evidence="2">SD 504</strain>
    </source>
</reference>
<name>A0ABY4TH70_9ACTN</name>
<proteinExistence type="predicted"/>
<dbReference type="Proteomes" id="UP001056383">
    <property type="component" value="Chromosome"/>
</dbReference>
<organism evidence="2 3">
    <name type="scientific">Streptomyces sudanensis</name>
    <dbReference type="NCBI Taxonomy" id="436397"/>
    <lineage>
        <taxon>Bacteria</taxon>
        <taxon>Bacillati</taxon>
        <taxon>Actinomycetota</taxon>
        <taxon>Actinomycetes</taxon>
        <taxon>Kitasatosporales</taxon>
        <taxon>Streptomycetaceae</taxon>
        <taxon>Streptomyces</taxon>
    </lineage>
</organism>
<accession>A0ABY4TH70</accession>
<sequence length="143" mass="15538">MAWDEWEQLKAEAAERLGSRMRLNGVGGSPGGPAVLKTDAAAKAGAIRALNEAIRPRTGALGGEADEETDTAEREFAEWATGVGLRAAHGEWRKQVESLKRRLEADEAALSTARKDLRHTDVEVMGRLSAIPQPVPFDDEHRV</sequence>
<evidence type="ECO:0000256" key="1">
    <source>
        <dbReference type="SAM" id="Coils"/>
    </source>
</evidence>
<evidence type="ECO:0000313" key="2">
    <source>
        <dbReference type="EMBL" id="URN17831.1"/>
    </source>
</evidence>
<keyword evidence="3" id="KW-1185">Reference proteome</keyword>
<dbReference type="RefSeq" id="WP_010471518.1">
    <property type="nucleotide sequence ID" value="NZ_CP095474.1"/>
</dbReference>
<dbReference type="EMBL" id="CP095474">
    <property type="protein sequence ID" value="URN17831.1"/>
    <property type="molecule type" value="Genomic_DNA"/>
</dbReference>
<evidence type="ECO:0008006" key="4">
    <source>
        <dbReference type="Google" id="ProtNLM"/>
    </source>
</evidence>
<feature type="coiled-coil region" evidence="1">
    <location>
        <begin position="89"/>
        <end position="116"/>
    </location>
</feature>
<evidence type="ECO:0000313" key="3">
    <source>
        <dbReference type="Proteomes" id="UP001056383"/>
    </source>
</evidence>
<gene>
    <name evidence="2" type="ORF">MW084_19960</name>
</gene>